<dbReference type="InterPro" id="IPR005025">
    <property type="entry name" value="FMN_Rdtase-like_dom"/>
</dbReference>
<protein>
    <recommendedName>
        <fullName evidence="2">NADPH-dependent FMN reductase-like domain-containing protein</fullName>
    </recommendedName>
</protein>
<organism evidence="3 4">
    <name type="scientific">Nostocoides veronense</name>
    <dbReference type="NCBI Taxonomy" id="330836"/>
    <lineage>
        <taxon>Bacteria</taxon>
        <taxon>Bacillati</taxon>
        <taxon>Actinomycetota</taxon>
        <taxon>Actinomycetes</taxon>
        <taxon>Micrococcales</taxon>
        <taxon>Intrasporangiaceae</taxon>
        <taxon>Nostocoides</taxon>
    </lineage>
</organism>
<dbReference type="PANTHER" id="PTHR30543:SF21">
    <property type="entry name" value="NAD(P)H-DEPENDENT FMN REDUCTASE LOT6"/>
    <property type="match status" value="1"/>
</dbReference>
<keyword evidence="4" id="KW-1185">Reference proteome</keyword>
<dbReference type="RefSeq" id="WP_344080979.1">
    <property type="nucleotide sequence ID" value="NZ_BAAAPO010000009.1"/>
</dbReference>
<feature type="chain" id="PRO_5046296342" description="NADPH-dependent FMN reductase-like domain-containing protein" evidence="1">
    <location>
        <begin position="23"/>
        <end position="184"/>
    </location>
</feature>
<comment type="caution">
    <text evidence="3">The sequence shown here is derived from an EMBL/GenBank/DDBJ whole genome shotgun (WGS) entry which is preliminary data.</text>
</comment>
<evidence type="ECO:0000313" key="3">
    <source>
        <dbReference type="EMBL" id="GAA1783017.1"/>
    </source>
</evidence>
<dbReference type="Pfam" id="PF03358">
    <property type="entry name" value="FMN_red"/>
    <property type="match status" value="1"/>
</dbReference>
<gene>
    <name evidence="3" type="ORF">GCM10009811_05560</name>
</gene>
<evidence type="ECO:0000313" key="4">
    <source>
        <dbReference type="Proteomes" id="UP001499938"/>
    </source>
</evidence>
<keyword evidence="1" id="KW-0732">Signal</keyword>
<feature type="signal peptide" evidence="1">
    <location>
        <begin position="1"/>
        <end position="22"/>
    </location>
</feature>
<feature type="domain" description="NADPH-dependent FMN reductase-like" evidence="2">
    <location>
        <begin position="1"/>
        <end position="146"/>
    </location>
</feature>
<name>A0ABN2LC79_9MICO</name>
<proteinExistence type="predicted"/>
<dbReference type="EMBL" id="BAAAPO010000009">
    <property type="protein sequence ID" value="GAA1783017.1"/>
    <property type="molecule type" value="Genomic_DNA"/>
</dbReference>
<dbReference type="InterPro" id="IPR029039">
    <property type="entry name" value="Flavoprotein-like_sf"/>
</dbReference>
<dbReference type="PANTHER" id="PTHR30543">
    <property type="entry name" value="CHROMATE REDUCTASE"/>
    <property type="match status" value="1"/>
</dbReference>
<sequence length="184" mass="18629">MNVLVLLGSLRAASTNARLAQAAIAALPAGAVATISSLPAHLPFYDEDLDVPDALPDAVAAFRAEVAAADALIVVTPEYNATMSAVLKNAIDWASRPRGAAELAGKRVLVLAATGSPRDALWARESTVRSLTIAGAAPLADTLGIPSSYAAFAPDGSLANPEHADALAGLIAQLTEQRATPAAA</sequence>
<dbReference type="InterPro" id="IPR050712">
    <property type="entry name" value="NAD(P)H-dep_reductase"/>
</dbReference>
<accession>A0ABN2LC79</accession>
<dbReference type="SUPFAM" id="SSF52218">
    <property type="entry name" value="Flavoproteins"/>
    <property type="match status" value="1"/>
</dbReference>
<evidence type="ECO:0000259" key="2">
    <source>
        <dbReference type="Pfam" id="PF03358"/>
    </source>
</evidence>
<evidence type="ECO:0000256" key="1">
    <source>
        <dbReference type="SAM" id="SignalP"/>
    </source>
</evidence>
<dbReference type="Proteomes" id="UP001499938">
    <property type="component" value="Unassembled WGS sequence"/>
</dbReference>
<reference evidence="3 4" key="1">
    <citation type="journal article" date="2019" name="Int. J. Syst. Evol. Microbiol.">
        <title>The Global Catalogue of Microorganisms (GCM) 10K type strain sequencing project: providing services to taxonomists for standard genome sequencing and annotation.</title>
        <authorList>
            <consortium name="The Broad Institute Genomics Platform"/>
            <consortium name="The Broad Institute Genome Sequencing Center for Infectious Disease"/>
            <person name="Wu L."/>
            <person name="Ma J."/>
        </authorList>
    </citation>
    <scope>NUCLEOTIDE SEQUENCE [LARGE SCALE GENOMIC DNA]</scope>
    <source>
        <strain evidence="3 4">JCM 15592</strain>
    </source>
</reference>
<dbReference type="Gene3D" id="3.40.50.360">
    <property type="match status" value="1"/>
</dbReference>